<dbReference type="Pfam" id="PF09312">
    <property type="entry name" value="SurA_N"/>
    <property type="match status" value="1"/>
</dbReference>
<feature type="compositionally biased region" description="Low complexity" evidence="3">
    <location>
        <begin position="451"/>
        <end position="469"/>
    </location>
</feature>
<evidence type="ECO:0000313" key="7">
    <source>
        <dbReference type="Proteomes" id="UP001059380"/>
    </source>
</evidence>
<feature type="compositionally biased region" description="Basic and acidic residues" evidence="3">
    <location>
        <begin position="548"/>
        <end position="559"/>
    </location>
</feature>
<name>A0A9J7BM95_9BACT</name>
<dbReference type="InterPro" id="IPR027304">
    <property type="entry name" value="Trigger_fact/SurA_dom_sf"/>
</dbReference>
<evidence type="ECO:0000256" key="4">
    <source>
        <dbReference type="SAM" id="SignalP"/>
    </source>
</evidence>
<feature type="compositionally biased region" description="Polar residues" evidence="3">
    <location>
        <begin position="339"/>
        <end position="356"/>
    </location>
</feature>
<dbReference type="PROSITE" id="PS50198">
    <property type="entry name" value="PPIC_PPIASE_2"/>
    <property type="match status" value="1"/>
</dbReference>
<protein>
    <submittedName>
        <fullName evidence="6">Peptidylprolyl isomerase</fullName>
        <ecNumber evidence="6">5.2.1.8</ecNumber>
    </submittedName>
</protein>
<evidence type="ECO:0000256" key="3">
    <source>
        <dbReference type="SAM" id="MobiDB-lite"/>
    </source>
</evidence>
<dbReference type="InterPro" id="IPR000297">
    <property type="entry name" value="PPIase_PpiC"/>
</dbReference>
<feature type="region of interest" description="Disordered" evidence="3">
    <location>
        <begin position="337"/>
        <end position="602"/>
    </location>
</feature>
<organism evidence="6 7">
    <name type="scientific">Occallatibacter riparius</name>
    <dbReference type="NCBI Taxonomy" id="1002689"/>
    <lineage>
        <taxon>Bacteria</taxon>
        <taxon>Pseudomonadati</taxon>
        <taxon>Acidobacteriota</taxon>
        <taxon>Terriglobia</taxon>
        <taxon>Terriglobales</taxon>
        <taxon>Acidobacteriaceae</taxon>
        <taxon>Occallatibacter</taxon>
    </lineage>
</organism>
<dbReference type="SUPFAM" id="SSF109998">
    <property type="entry name" value="Triger factor/SurA peptide-binding domain-like"/>
    <property type="match status" value="1"/>
</dbReference>
<dbReference type="PANTHER" id="PTHR47245:SF2">
    <property type="entry name" value="PEPTIDYL-PROLYL CIS-TRANS ISOMERASE HP_0175-RELATED"/>
    <property type="match status" value="1"/>
</dbReference>
<keyword evidence="1" id="KW-0574">Periplasm</keyword>
<dbReference type="EMBL" id="CP093313">
    <property type="protein sequence ID" value="UWZ84004.1"/>
    <property type="molecule type" value="Genomic_DNA"/>
</dbReference>
<feature type="compositionally biased region" description="Basic and acidic residues" evidence="3">
    <location>
        <begin position="476"/>
        <end position="502"/>
    </location>
</feature>
<keyword evidence="4" id="KW-0732">Signal</keyword>
<dbReference type="Proteomes" id="UP001059380">
    <property type="component" value="Chromosome"/>
</dbReference>
<dbReference type="RefSeq" id="WP_260793508.1">
    <property type="nucleotide sequence ID" value="NZ_CP093313.1"/>
</dbReference>
<feature type="domain" description="PpiC" evidence="5">
    <location>
        <begin position="187"/>
        <end position="288"/>
    </location>
</feature>
<dbReference type="SUPFAM" id="SSF54534">
    <property type="entry name" value="FKBP-like"/>
    <property type="match status" value="1"/>
</dbReference>
<keyword evidence="7" id="KW-1185">Reference proteome</keyword>
<dbReference type="PANTHER" id="PTHR47245">
    <property type="entry name" value="PEPTIDYLPROLYL ISOMERASE"/>
    <property type="match status" value="1"/>
</dbReference>
<feature type="compositionally biased region" description="Polar residues" evidence="3">
    <location>
        <begin position="436"/>
        <end position="449"/>
    </location>
</feature>
<dbReference type="Gene3D" id="3.10.50.40">
    <property type="match status" value="1"/>
</dbReference>
<evidence type="ECO:0000313" key="6">
    <source>
        <dbReference type="EMBL" id="UWZ84004.1"/>
    </source>
</evidence>
<dbReference type="Gene3D" id="1.10.4030.10">
    <property type="entry name" value="Porin chaperone SurA, peptide-binding domain"/>
    <property type="match status" value="1"/>
</dbReference>
<feature type="signal peptide" evidence="4">
    <location>
        <begin position="1"/>
        <end position="25"/>
    </location>
</feature>
<accession>A0A9J7BM95</accession>
<dbReference type="EC" id="5.2.1.8" evidence="6"/>
<dbReference type="Pfam" id="PF13616">
    <property type="entry name" value="Rotamase_3"/>
    <property type="match status" value="1"/>
</dbReference>
<proteinExistence type="predicted"/>
<gene>
    <name evidence="6" type="ORF">MOP44_26030</name>
</gene>
<evidence type="ECO:0000256" key="2">
    <source>
        <dbReference type="PROSITE-ProRule" id="PRU00278"/>
    </source>
</evidence>
<dbReference type="InterPro" id="IPR050245">
    <property type="entry name" value="PrsA_foldase"/>
</dbReference>
<dbReference type="KEGG" id="orp:MOP44_26030"/>
<feature type="chain" id="PRO_5039898151" evidence="4">
    <location>
        <begin position="26"/>
        <end position="602"/>
    </location>
</feature>
<dbReference type="GO" id="GO:0003755">
    <property type="term" value="F:peptidyl-prolyl cis-trans isomerase activity"/>
    <property type="evidence" value="ECO:0007669"/>
    <property type="project" value="UniProtKB-KW"/>
</dbReference>
<feature type="compositionally biased region" description="Pro residues" evidence="3">
    <location>
        <begin position="582"/>
        <end position="594"/>
    </location>
</feature>
<sequence>MTLNFLRIPAVTVLSAALLATPALAQSRPAEPASPYGGVTVEDIIARVNDQIITRSDYDRSQKELDDEARKAGASMQQISEAHRDLLRNLIDQQLWISKGKELGITGETELINRLNEIRKQYNLSSLEDLEKAAQEQGVSYEDFKANIRNQIITQQVMRDEVGRHISFTPGEVQRYYEQHKQEYVQPESVKLSEILVGTPADATDAQVAAAKTKADDAVAKLRGGADFTQVAKSVSEGQTAGQGGDLGTYKRGQLNKIFEDATFSQPTGTITDPIRTKQGFVIFKVVQHNSGGVQEYKDVEQQVEQDYYGSKMEPAIREYLTKMREDAYIDIAPGFTDSGASSNKRVNPIAYSQYTPPQPKKKKKVERTRFRENTHFRSKTSMPGTDAAAAGAEAPAASGAAAGTQTASAATHTASAQPATQKPGKKEKIRYGQAPTKTLPSAAPTQTEDAGATGQSVGQGAQVAQADAPVEPEAPEQKKTRYSDRARVPKDKKQQAAHPEKASYPAQNPAAAPDAAEVADRQTQSAALGLKGDTTKKKKKQATTTSEKTRLQDKKKSDQPQQQTAPVQPTPIGPVQGAPAPGQPAQPPAPAPSTAPTQPQQ</sequence>
<dbReference type="InterPro" id="IPR015391">
    <property type="entry name" value="SurA_N"/>
</dbReference>
<dbReference type="AlphaFoldDB" id="A0A9J7BM95"/>
<keyword evidence="2 6" id="KW-0413">Isomerase</keyword>
<keyword evidence="2" id="KW-0697">Rotamase</keyword>
<evidence type="ECO:0000256" key="1">
    <source>
        <dbReference type="ARBA" id="ARBA00022764"/>
    </source>
</evidence>
<evidence type="ECO:0000259" key="5">
    <source>
        <dbReference type="PROSITE" id="PS50198"/>
    </source>
</evidence>
<dbReference type="InterPro" id="IPR046357">
    <property type="entry name" value="PPIase_dom_sf"/>
</dbReference>
<feature type="compositionally biased region" description="Low complexity" evidence="3">
    <location>
        <begin position="384"/>
        <end position="422"/>
    </location>
</feature>
<feature type="compositionally biased region" description="Low complexity" evidence="3">
    <location>
        <begin position="506"/>
        <end position="517"/>
    </location>
</feature>
<reference evidence="6" key="1">
    <citation type="submission" date="2021-04" db="EMBL/GenBank/DDBJ databases">
        <title>Phylogenetic analysis of Acidobacteriaceae.</title>
        <authorList>
            <person name="Qiu L."/>
            <person name="Zhang Q."/>
        </authorList>
    </citation>
    <scope>NUCLEOTIDE SEQUENCE</scope>
    <source>
        <strain evidence="6">DSM 25168</strain>
    </source>
</reference>